<dbReference type="InterPro" id="IPR050259">
    <property type="entry name" value="SDR"/>
</dbReference>
<proteinExistence type="inferred from homology"/>
<evidence type="ECO:0000256" key="4">
    <source>
        <dbReference type="ARBA" id="ARBA00023002"/>
    </source>
</evidence>
<dbReference type="SUPFAM" id="SSF51735">
    <property type="entry name" value="NAD(P)-binding Rossmann-fold domains"/>
    <property type="match status" value="1"/>
</dbReference>
<feature type="domain" description="Ketoreductase" evidence="7">
    <location>
        <begin position="17"/>
        <end position="205"/>
    </location>
</feature>
<comment type="similarity">
    <text evidence="2 6">Belongs to the short-chain dehydrogenases/reductases (SDR) family.</text>
</comment>
<dbReference type="Gene3D" id="3.40.50.720">
    <property type="entry name" value="NAD(P)-binding Rossmann-like Domain"/>
    <property type="match status" value="1"/>
</dbReference>
<comment type="subunit">
    <text evidence="6">Homotetramer.</text>
</comment>
<name>A0ABM7WJY8_9ACTN</name>
<evidence type="ECO:0000256" key="1">
    <source>
        <dbReference type="ARBA" id="ARBA00005194"/>
    </source>
</evidence>
<organism evidence="8 9">
    <name type="scientific">Raoultibacter timonensis</name>
    <dbReference type="NCBI Taxonomy" id="1907662"/>
    <lineage>
        <taxon>Bacteria</taxon>
        <taxon>Bacillati</taxon>
        <taxon>Actinomycetota</taxon>
        <taxon>Coriobacteriia</taxon>
        <taxon>Eggerthellales</taxon>
        <taxon>Eggerthellaceae</taxon>
        <taxon>Raoultibacter</taxon>
    </lineage>
</organism>
<evidence type="ECO:0000313" key="8">
    <source>
        <dbReference type="EMBL" id="BDE96669.1"/>
    </source>
</evidence>
<dbReference type="Pfam" id="PF13561">
    <property type="entry name" value="adh_short_C2"/>
    <property type="match status" value="1"/>
</dbReference>
<keyword evidence="6" id="KW-0276">Fatty acid metabolism</keyword>
<keyword evidence="9" id="KW-1185">Reference proteome</keyword>
<dbReference type="EC" id="1.1.1.100" evidence="3 6"/>
<dbReference type="NCBIfam" id="NF009466">
    <property type="entry name" value="PRK12826.1-2"/>
    <property type="match status" value="1"/>
</dbReference>
<dbReference type="PANTHER" id="PTHR42879:SF2">
    <property type="entry name" value="3-OXOACYL-[ACYL-CARRIER-PROTEIN] REDUCTASE FABG"/>
    <property type="match status" value="1"/>
</dbReference>
<keyword evidence="6" id="KW-0521">NADP</keyword>
<protein>
    <recommendedName>
        <fullName evidence="3 6">3-oxoacyl-[acyl-carrier-protein] reductase</fullName>
        <ecNumber evidence="3 6">1.1.1.100</ecNumber>
    </recommendedName>
</protein>
<gene>
    <name evidence="8" type="primary">fabG_2</name>
    <name evidence="8" type="ORF">CE91St30_20020</name>
</gene>
<evidence type="ECO:0000259" key="7">
    <source>
        <dbReference type="SMART" id="SM00822"/>
    </source>
</evidence>
<dbReference type="PANTHER" id="PTHR42879">
    <property type="entry name" value="3-OXOACYL-(ACYL-CARRIER-PROTEIN) REDUCTASE"/>
    <property type="match status" value="1"/>
</dbReference>
<dbReference type="SMART" id="SM00822">
    <property type="entry name" value="PKS_KR"/>
    <property type="match status" value="1"/>
</dbReference>
<dbReference type="PRINTS" id="PR00081">
    <property type="entry name" value="GDHRDH"/>
</dbReference>
<comment type="catalytic activity">
    <reaction evidence="5 6">
        <text>a (3R)-hydroxyacyl-[ACP] + NADP(+) = a 3-oxoacyl-[ACP] + NADPH + H(+)</text>
        <dbReference type="Rhea" id="RHEA:17397"/>
        <dbReference type="Rhea" id="RHEA-COMP:9916"/>
        <dbReference type="Rhea" id="RHEA-COMP:9945"/>
        <dbReference type="ChEBI" id="CHEBI:15378"/>
        <dbReference type="ChEBI" id="CHEBI:57783"/>
        <dbReference type="ChEBI" id="CHEBI:58349"/>
        <dbReference type="ChEBI" id="CHEBI:78776"/>
        <dbReference type="ChEBI" id="CHEBI:78827"/>
        <dbReference type="EC" id="1.1.1.100"/>
    </reaction>
</comment>
<dbReference type="PROSITE" id="PS00061">
    <property type="entry name" value="ADH_SHORT"/>
    <property type="match status" value="1"/>
</dbReference>
<dbReference type="EMBL" id="AP025564">
    <property type="protein sequence ID" value="BDE96669.1"/>
    <property type="molecule type" value="Genomic_DNA"/>
</dbReference>
<comment type="function">
    <text evidence="6">Catalyzes the NADPH-dependent reduction of beta-ketoacyl-ACP substrates to beta-hydroxyacyl-ACP products, the first reductive step in the elongation cycle of fatty acid biosynthesis.</text>
</comment>
<evidence type="ECO:0000256" key="6">
    <source>
        <dbReference type="RuleBase" id="RU366074"/>
    </source>
</evidence>
<sequence length="261" mass="26713">METKINDAAGAETVVRRAAVVTGSSRGIGRAIAAELARSGMDVCVNCSSESGLPAAESAAAHLRDAYGANAIAVRADVSSADEAKRLVDAAYEAFGRLDVLVNNAGITRDGLAARMKEDDFDAVIATNLKGAFNCCKAATSYMMKQRFGRMIFMGSVVGLAGNAGQANYAASKAGLVGLAKSLAKELAGRNITANVVAPGFIGTDMTDALSEKQQAAILDRIAAKRFGAPEDVAALVGFLAGERAGYITGQVIGVDGGMSL</sequence>
<dbReference type="Proteomes" id="UP001320544">
    <property type="component" value="Chromosome"/>
</dbReference>
<dbReference type="InterPro" id="IPR011284">
    <property type="entry name" value="3oxo_ACP_reduc"/>
</dbReference>
<evidence type="ECO:0000256" key="3">
    <source>
        <dbReference type="ARBA" id="ARBA00012948"/>
    </source>
</evidence>
<accession>A0ABM7WJY8</accession>
<evidence type="ECO:0000256" key="2">
    <source>
        <dbReference type="ARBA" id="ARBA00006484"/>
    </source>
</evidence>
<dbReference type="InterPro" id="IPR002347">
    <property type="entry name" value="SDR_fam"/>
</dbReference>
<evidence type="ECO:0000256" key="5">
    <source>
        <dbReference type="ARBA" id="ARBA00048508"/>
    </source>
</evidence>
<dbReference type="InterPro" id="IPR036291">
    <property type="entry name" value="NAD(P)-bd_dom_sf"/>
</dbReference>
<dbReference type="RefSeq" id="WP_102377844.1">
    <property type="nucleotide sequence ID" value="NZ_AP025564.1"/>
</dbReference>
<keyword evidence="6" id="KW-0443">Lipid metabolism</keyword>
<dbReference type="PRINTS" id="PR00080">
    <property type="entry name" value="SDRFAMILY"/>
</dbReference>
<dbReference type="InterPro" id="IPR020904">
    <property type="entry name" value="Sc_DH/Rdtase_CS"/>
</dbReference>
<keyword evidence="6" id="KW-0275">Fatty acid biosynthesis</keyword>
<keyword evidence="4 6" id="KW-0560">Oxidoreductase</keyword>
<reference evidence="8 9" key="1">
    <citation type="submission" date="2022-01" db="EMBL/GenBank/DDBJ databases">
        <title>Novel bile acid biosynthetic pathways are enriched in the microbiome of centenarians.</title>
        <authorList>
            <person name="Sato Y."/>
            <person name="Atarashi K."/>
            <person name="Plichta R.D."/>
            <person name="Arai Y."/>
            <person name="Sasajima S."/>
            <person name="Kearney M.S."/>
            <person name="Suda W."/>
            <person name="Takeshita K."/>
            <person name="Sasaki T."/>
            <person name="Okamoto S."/>
            <person name="Skelly N.A."/>
            <person name="Okamura Y."/>
            <person name="Vlamakis H."/>
            <person name="Li Y."/>
            <person name="Tanoue T."/>
            <person name="Takei H."/>
            <person name="Nittono H."/>
            <person name="Narushima S."/>
            <person name="Irie J."/>
            <person name="Itoh H."/>
            <person name="Moriya K."/>
            <person name="Sugiura Y."/>
            <person name="Suematsu M."/>
            <person name="Moritoki N."/>
            <person name="Shibata S."/>
            <person name="Littman R.D."/>
            <person name="Fischbach A.M."/>
            <person name="Uwamino Y."/>
            <person name="Inoue T."/>
            <person name="Honda A."/>
            <person name="Hattori M."/>
            <person name="Murai T."/>
            <person name="Xavier J.R."/>
            <person name="Hirose N."/>
            <person name="Honda K."/>
        </authorList>
    </citation>
    <scope>NUCLEOTIDE SEQUENCE [LARGE SCALE GENOMIC DNA]</scope>
    <source>
        <strain evidence="8 9">CE91-St30</strain>
    </source>
</reference>
<dbReference type="NCBIfam" id="TIGR01830">
    <property type="entry name" value="3oxo_ACP_reduc"/>
    <property type="match status" value="1"/>
</dbReference>
<keyword evidence="6" id="KW-0444">Lipid biosynthesis</keyword>
<evidence type="ECO:0000313" key="9">
    <source>
        <dbReference type="Proteomes" id="UP001320544"/>
    </source>
</evidence>
<dbReference type="InterPro" id="IPR057326">
    <property type="entry name" value="KR_dom"/>
</dbReference>
<dbReference type="CDD" id="cd05333">
    <property type="entry name" value="BKR_SDR_c"/>
    <property type="match status" value="1"/>
</dbReference>
<comment type="pathway">
    <text evidence="1 6">Lipid metabolism; fatty acid biosynthesis.</text>
</comment>